<evidence type="ECO:0000313" key="3">
    <source>
        <dbReference type="Proteomes" id="UP000295658"/>
    </source>
</evidence>
<organism evidence="2 3">
    <name type="scientific">Thermolongibacillus altinsuensis</name>
    <dbReference type="NCBI Taxonomy" id="575256"/>
    <lineage>
        <taxon>Bacteria</taxon>
        <taxon>Bacillati</taxon>
        <taxon>Bacillota</taxon>
        <taxon>Bacilli</taxon>
        <taxon>Bacillales</taxon>
        <taxon>Anoxybacillaceae</taxon>
        <taxon>Thermolongibacillus</taxon>
    </lineage>
</organism>
<proteinExistence type="predicted"/>
<feature type="domain" description="Tubby C-terminal" evidence="1">
    <location>
        <begin position="4"/>
        <end position="168"/>
    </location>
</feature>
<gene>
    <name evidence="2" type="ORF">EDD69_10616</name>
</gene>
<sequence>MEKYFYTFPLVKGVTKPFGVYDKDKNKVGEVQRVYSSLFTKISEIFMTGWEVNVVFKDAESKIEIKELFRWSNPQWKILKNGNEIGVLKNIKIFELGDTKELVLHNQVFTIHDEFAATKTTVTNEKGQTVAVIDYKLFDFSRQREITIYDESLPFGLLIGIDYITSLKRK</sequence>
<name>A0A4R1QGB9_9BACL</name>
<dbReference type="OrthoDB" id="2451847at2"/>
<dbReference type="EMBL" id="SLUL01000006">
    <property type="protein sequence ID" value="TCL49665.1"/>
    <property type="molecule type" value="Genomic_DNA"/>
</dbReference>
<dbReference type="Proteomes" id="UP000295658">
    <property type="component" value="Unassembled WGS sequence"/>
</dbReference>
<dbReference type="InterPro" id="IPR056944">
    <property type="entry name" value="Tubby_C-like"/>
</dbReference>
<dbReference type="AlphaFoldDB" id="A0A4R1QGB9"/>
<dbReference type="RefSeq" id="WP_132948222.1">
    <property type="nucleotide sequence ID" value="NZ_SLUL01000006.1"/>
</dbReference>
<evidence type="ECO:0000259" key="1">
    <source>
        <dbReference type="Pfam" id="PF23728"/>
    </source>
</evidence>
<comment type="caution">
    <text evidence="2">The sequence shown here is derived from an EMBL/GenBank/DDBJ whole genome shotgun (WGS) entry which is preliminary data.</text>
</comment>
<protein>
    <recommendedName>
        <fullName evidence="1">Tubby C-terminal domain-containing protein</fullName>
    </recommendedName>
</protein>
<reference evidence="2 3" key="1">
    <citation type="submission" date="2019-03" db="EMBL/GenBank/DDBJ databases">
        <title>Genomic Encyclopedia of Type Strains, Phase IV (KMG-IV): sequencing the most valuable type-strain genomes for metagenomic binning, comparative biology and taxonomic classification.</title>
        <authorList>
            <person name="Goeker M."/>
        </authorList>
    </citation>
    <scope>NUCLEOTIDE SEQUENCE [LARGE SCALE GENOMIC DNA]</scope>
    <source>
        <strain evidence="2 3">DSM 24979</strain>
    </source>
</reference>
<evidence type="ECO:0000313" key="2">
    <source>
        <dbReference type="EMBL" id="TCL49665.1"/>
    </source>
</evidence>
<keyword evidence="3" id="KW-1185">Reference proteome</keyword>
<dbReference type="Pfam" id="PF23728">
    <property type="entry name" value="Tubby_C_like"/>
    <property type="match status" value="1"/>
</dbReference>
<accession>A0A4R1QGB9</accession>